<dbReference type="AlphaFoldDB" id="A0A9X3N9B3"/>
<sequence length="150" mass="16041">MTAGRTVARAALVAAGVVALDQLTKAIVRSEIEYPFEKHDLVLGLKLVHTHNTGVAFSMFSGGGAVVVLIALVALAALLGFFFTHLKTRLVWLPTGMLLGGAVGNLIDRIRLGWVTDFIKIPHWPAFNVADIAVTLGVIVLIFVLEKASK</sequence>
<dbReference type="GO" id="GO:0004190">
    <property type="term" value="F:aspartic-type endopeptidase activity"/>
    <property type="evidence" value="ECO:0007669"/>
    <property type="project" value="UniProtKB-UniRule"/>
</dbReference>
<feature type="active site" evidence="9">
    <location>
        <position position="117"/>
    </location>
</feature>
<evidence type="ECO:0000256" key="4">
    <source>
        <dbReference type="ARBA" id="ARBA00022692"/>
    </source>
</evidence>
<dbReference type="NCBIfam" id="TIGR00077">
    <property type="entry name" value="lspA"/>
    <property type="match status" value="1"/>
</dbReference>
<proteinExistence type="inferred from homology"/>
<dbReference type="PANTHER" id="PTHR33695:SF1">
    <property type="entry name" value="LIPOPROTEIN SIGNAL PEPTIDASE"/>
    <property type="match status" value="1"/>
</dbReference>
<keyword evidence="7 9" id="KW-1133">Transmembrane helix</keyword>
<keyword evidence="6 9" id="KW-0378">Hydrolase</keyword>
<evidence type="ECO:0000256" key="11">
    <source>
        <dbReference type="RuleBase" id="RU004181"/>
    </source>
</evidence>
<feature type="transmembrane region" description="Helical" evidence="9">
    <location>
        <begin position="90"/>
        <end position="107"/>
    </location>
</feature>
<comment type="similarity">
    <text evidence="1 9 11">Belongs to the peptidase A8 family.</text>
</comment>
<dbReference type="RefSeq" id="WP_270025092.1">
    <property type="nucleotide sequence ID" value="NZ_JAPDDP010000015.1"/>
</dbReference>
<comment type="caution">
    <text evidence="12">The sequence shown here is derived from an EMBL/GenBank/DDBJ whole genome shotgun (WGS) entry which is preliminary data.</text>
</comment>
<keyword evidence="3 9" id="KW-0645">Protease</keyword>
<comment type="pathway">
    <text evidence="9">Protein modification; lipoprotein biosynthesis (signal peptide cleavage).</text>
</comment>
<dbReference type="HAMAP" id="MF_00161">
    <property type="entry name" value="LspA"/>
    <property type="match status" value="1"/>
</dbReference>
<feature type="transmembrane region" description="Helical" evidence="9">
    <location>
        <begin position="54"/>
        <end position="83"/>
    </location>
</feature>
<dbReference type="Pfam" id="PF01252">
    <property type="entry name" value="Peptidase_A8"/>
    <property type="match status" value="1"/>
</dbReference>
<evidence type="ECO:0000313" key="12">
    <source>
        <dbReference type="EMBL" id="MDA0180780.1"/>
    </source>
</evidence>
<dbReference type="InterPro" id="IPR001872">
    <property type="entry name" value="Peptidase_A8"/>
</dbReference>
<evidence type="ECO:0000256" key="10">
    <source>
        <dbReference type="RuleBase" id="RU000594"/>
    </source>
</evidence>
<protein>
    <recommendedName>
        <fullName evidence="9">Lipoprotein signal peptidase</fullName>
        <ecNumber evidence="9">3.4.23.36</ecNumber>
    </recommendedName>
    <alternativeName>
        <fullName evidence="9">Prolipoprotein signal peptidase</fullName>
    </alternativeName>
    <alternativeName>
        <fullName evidence="9">Signal peptidase II</fullName>
        <shortName evidence="9">SPase II</shortName>
    </alternativeName>
</protein>
<evidence type="ECO:0000256" key="6">
    <source>
        <dbReference type="ARBA" id="ARBA00022801"/>
    </source>
</evidence>
<dbReference type="PANTHER" id="PTHR33695">
    <property type="entry name" value="LIPOPROTEIN SIGNAL PEPTIDASE"/>
    <property type="match status" value="1"/>
</dbReference>
<name>A0A9X3N9B3_9ACTN</name>
<dbReference type="Proteomes" id="UP001147653">
    <property type="component" value="Unassembled WGS sequence"/>
</dbReference>
<accession>A0A9X3N9B3</accession>
<reference evidence="12" key="1">
    <citation type="submission" date="2022-10" db="EMBL/GenBank/DDBJ databases">
        <title>The WGS of Solirubrobacter phytolaccae KCTC 29190.</title>
        <authorList>
            <person name="Jiang Z."/>
        </authorList>
    </citation>
    <scope>NUCLEOTIDE SEQUENCE</scope>
    <source>
        <strain evidence="12">KCTC 29190</strain>
    </source>
</reference>
<keyword evidence="13" id="KW-1185">Reference proteome</keyword>
<dbReference type="EC" id="3.4.23.36" evidence="9"/>
<dbReference type="PRINTS" id="PR00781">
    <property type="entry name" value="LIPOSIGPTASE"/>
</dbReference>
<keyword evidence="2 9" id="KW-1003">Cell membrane</keyword>
<evidence type="ECO:0000256" key="3">
    <source>
        <dbReference type="ARBA" id="ARBA00022670"/>
    </source>
</evidence>
<evidence type="ECO:0000313" key="13">
    <source>
        <dbReference type="Proteomes" id="UP001147653"/>
    </source>
</evidence>
<organism evidence="12 13">
    <name type="scientific">Solirubrobacter phytolaccae</name>
    <dbReference type="NCBI Taxonomy" id="1404360"/>
    <lineage>
        <taxon>Bacteria</taxon>
        <taxon>Bacillati</taxon>
        <taxon>Actinomycetota</taxon>
        <taxon>Thermoleophilia</taxon>
        <taxon>Solirubrobacterales</taxon>
        <taxon>Solirubrobacteraceae</taxon>
        <taxon>Solirubrobacter</taxon>
    </lineage>
</organism>
<feature type="transmembrane region" description="Helical" evidence="9">
    <location>
        <begin position="127"/>
        <end position="145"/>
    </location>
</feature>
<comment type="caution">
    <text evidence="9">Lacks conserved residue(s) required for the propagation of feature annotation.</text>
</comment>
<dbReference type="GO" id="GO:0006508">
    <property type="term" value="P:proteolysis"/>
    <property type="evidence" value="ECO:0007669"/>
    <property type="project" value="UniProtKB-KW"/>
</dbReference>
<keyword evidence="5 9" id="KW-0064">Aspartyl protease</keyword>
<evidence type="ECO:0000256" key="1">
    <source>
        <dbReference type="ARBA" id="ARBA00006139"/>
    </source>
</evidence>
<dbReference type="PROSITE" id="PS00855">
    <property type="entry name" value="SPASE_II"/>
    <property type="match status" value="1"/>
</dbReference>
<feature type="active site" evidence="9">
    <location>
        <position position="131"/>
    </location>
</feature>
<dbReference type="GO" id="GO:0005886">
    <property type="term" value="C:plasma membrane"/>
    <property type="evidence" value="ECO:0007669"/>
    <property type="project" value="UniProtKB-SubCell"/>
</dbReference>
<comment type="function">
    <text evidence="9 10">This protein specifically catalyzes the removal of signal peptides from prolipoproteins.</text>
</comment>
<dbReference type="EMBL" id="JAPDDP010000015">
    <property type="protein sequence ID" value="MDA0180780.1"/>
    <property type="molecule type" value="Genomic_DNA"/>
</dbReference>
<evidence type="ECO:0000256" key="5">
    <source>
        <dbReference type="ARBA" id="ARBA00022750"/>
    </source>
</evidence>
<keyword evidence="4 9" id="KW-0812">Transmembrane</keyword>
<keyword evidence="8 9" id="KW-0472">Membrane</keyword>
<gene>
    <name evidence="9 12" type="primary">lspA</name>
    <name evidence="12" type="ORF">OJ997_10790</name>
</gene>
<evidence type="ECO:0000256" key="2">
    <source>
        <dbReference type="ARBA" id="ARBA00022475"/>
    </source>
</evidence>
<comment type="subcellular location">
    <subcellularLocation>
        <location evidence="9">Cell membrane</location>
        <topology evidence="9">Multi-pass membrane protein</topology>
    </subcellularLocation>
</comment>
<evidence type="ECO:0000256" key="8">
    <source>
        <dbReference type="ARBA" id="ARBA00023136"/>
    </source>
</evidence>
<comment type="catalytic activity">
    <reaction evidence="9 10">
        <text>Release of signal peptides from bacterial membrane prolipoproteins. Hydrolyzes -Xaa-Yaa-Zaa-|-(S,diacylglyceryl)Cys-, in which Xaa is hydrophobic (preferably Leu), and Yaa (Ala or Ser) and Zaa (Gly or Ala) have small, neutral side chains.</text>
        <dbReference type="EC" id="3.4.23.36"/>
    </reaction>
</comment>
<evidence type="ECO:0000256" key="7">
    <source>
        <dbReference type="ARBA" id="ARBA00022989"/>
    </source>
</evidence>
<evidence type="ECO:0000256" key="9">
    <source>
        <dbReference type="HAMAP-Rule" id="MF_00161"/>
    </source>
</evidence>